<dbReference type="InterPro" id="IPR015947">
    <property type="entry name" value="PUA-like_sf"/>
</dbReference>
<reference evidence="8" key="1">
    <citation type="submission" date="2022-07" db="EMBL/GenBank/DDBJ databases">
        <title>Phylogenomic reconstructions and comparative analyses of Kickxellomycotina fungi.</title>
        <authorList>
            <person name="Reynolds N.K."/>
            <person name="Stajich J.E."/>
            <person name="Barry K."/>
            <person name="Grigoriev I.V."/>
            <person name="Crous P."/>
            <person name="Smith M.E."/>
        </authorList>
    </citation>
    <scope>NUCLEOTIDE SEQUENCE</scope>
    <source>
        <strain evidence="8">RSA 567</strain>
    </source>
</reference>
<organism evidence="8 9">
    <name type="scientific">Dimargaris verticillata</name>
    <dbReference type="NCBI Taxonomy" id="2761393"/>
    <lineage>
        <taxon>Eukaryota</taxon>
        <taxon>Fungi</taxon>
        <taxon>Fungi incertae sedis</taxon>
        <taxon>Zoopagomycota</taxon>
        <taxon>Kickxellomycotina</taxon>
        <taxon>Dimargaritomycetes</taxon>
        <taxon>Dimargaritales</taxon>
        <taxon>Dimargaritaceae</taxon>
        <taxon>Dimargaris</taxon>
    </lineage>
</organism>
<evidence type="ECO:0000313" key="9">
    <source>
        <dbReference type="Proteomes" id="UP001151582"/>
    </source>
</evidence>
<evidence type="ECO:0000256" key="4">
    <source>
        <dbReference type="ARBA" id="ARBA00061046"/>
    </source>
</evidence>
<dbReference type="SMART" id="SM00359">
    <property type="entry name" value="PUA"/>
    <property type="match status" value="1"/>
</dbReference>
<name>A0A9W8EES8_9FUNG</name>
<evidence type="ECO:0000256" key="5">
    <source>
        <dbReference type="ARBA" id="ARBA00070056"/>
    </source>
</evidence>
<comment type="caution">
    <text evidence="8">The sequence shown here is derived from an EMBL/GenBank/DDBJ whole genome shotgun (WGS) entry which is preliminary data.</text>
</comment>
<keyword evidence="2 6" id="KW-0963">Cytoplasm</keyword>
<dbReference type="GO" id="GO:0005737">
    <property type="term" value="C:cytoplasm"/>
    <property type="evidence" value="ECO:0007669"/>
    <property type="project" value="UniProtKB-SubCell"/>
</dbReference>
<dbReference type="InterPro" id="IPR004521">
    <property type="entry name" value="Uncharacterised_CHP00451"/>
</dbReference>
<dbReference type="Proteomes" id="UP001151582">
    <property type="component" value="Unassembled WGS sequence"/>
</dbReference>
<dbReference type="InterPro" id="IPR002478">
    <property type="entry name" value="PUA"/>
</dbReference>
<evidence type="ECO:0000256" key="3">
    <source>
        <dbReference type="ARBA" id="ARBA00060251"/>
    </source>
</evidence>
<dbReference type="InterPro" id="IPR041366">
    <property type="entry name" value="Pre-PUA"/>
</dbReference>
<dbReference type="CDD" id="cd21155">
    <property type="entry name" value="PUA_MCTS-1-like"/>
    <property type="match status" value="1"/>
</dbReference>
<evidence type="ECO:0000256" key="6">
    <source>
        <dbReference type="PIRNR" id="PIRNR005067"/>
    </source>
</evidence>
<protein>
    <recommendedName>
        <fullName evidence="5 6">Translation machinery-associated protein 20</fullName>
    </recommendedName>
</protein>
<dbReference type="Gene3D" id="3.10.400.20">
    <property type="match status" value="1"/>
</dbReference>
<dbReference type="Pfam" id="PF17832">
    <property type="entry name" value="Pre-PUA"/>
    <property type="match status" value="1"/>
</dbReference>
<keyword evidence="9" id="KW-1185">Reference proteome</keyword>
<evidence type="ECO:0000259" key="7">
    <source>
        <dbReference type="SMART" id="SM00359"/>
    </source>
</evidence>
<sequence length="182" mass="20374">MFKKVHPKEDIATQSQIKSSVQRSIRTKLLEQMPGLETYINDLMPKKATMKQIKLRDHISLFSVNDQVLFFNSFDGPLYPTLKLLHQYPTILPHLQVDRGAIRFVLSGANIMCPGLTSPGARMDETVPKDRVVAIMAEGKENALAVGLTKMSTDEIRAINKGHGVETIHHLGDPLWKSLTES</sequence>
<evidence type="ECO:0000256" key="2">
    <source>
        <dbReference type="ARBA" id="ARBA00022490"/>
    </source>
</evidence>
<dbReference type="PROSITE" id="PS50890">
    <property type="entry name" value="PUA"/>
    <property type="match status" value="1"/>
</dbReference>
<dbReference type="SUPFAM" id="SSF88697">
    <property type="entry name" value="PUA domain-like"/>
    <property type="match status" value="1"/>
</dbReference>
<dbReference type="InterPro" id="IPR016437">
    <property type="entry name" value="MCT-1/Tma20"/>
</dbReference>
<accession>A0A9W8EES8</accession>
<dbReference type="OrthoDB" id="10249667at2759"/>
<dbReference type="GO" id="GO:0001731">
    <property type="term" value="P:formation of translation preinitiation complex"/>
    <property type="evidence" value="ECO:0007669"/>
    <property type="project" value="TreeGrafter"/>
</dbReference>
<comment type="subcellular location">
    <subcellularLocation>
        <location evidence="1 6">Cytoplasm</location>
    </subcellularLocation>
</comment>
<dbReference type="PANTHER" id="PTHR22798">
    <property type="entry name" value="MCT-1 PROTEIN"/>
    <property type="match status" value="1"/>
</dbReference>
<dbReference type="AlphaFoldDB" id="A0A9W8EES8"/>
<gene>
    <name evidence="8" type="primary">TMA20</name>
    <name evidence="8" type="ORF">H4R34_000375</name>
</gene>
<evidence type="ECO:0000313" key="8">
    <source>
        <dbReference type="EMBL" id="KAJ1984924.1"/>
    </source>
</evidence>
<dbReference type="CDD" id="cd11609">
    <property type="entry name" value="MCT1_N"/>
    <property type="match status" value="1"/>
</dbReference>
<dbReference type="NCBIfam" id="TIGR00451">
    <property type="entry name" value="unchar_dom_2"/>
    <property type="match status" value="1"/>
</dbReference>
<feature type="domain" description="PUA" evidence="7">
    <location>
        <begin position="93"/>
        <end position="172"/>
    </location>
</feature>
<dbReference type="FunFam" id="3.10.400.20:FF:000001">
    <property type="entry name" value="Malignant T-cell-amplified sequence 1"/>
    <property type="match status" value="1"/>
</dbReference>
<evidence type="ECO:0000256" key="1">
    <source>
        <dbReference type="ARBA" id="ARBA00004496"/>
    </source>
</evidence>
<comment type="similarity">
    <text evidence="4 6">Belongs to the TMA20 family.</text>
</comment>
<dbReference type="EMBL" id="JANBQB010000008">
    <property type="protein sequence ID" value="KAJ1984924.1"/>
    <property type="molecule type" value="Genomic_DNA"/>
</dbReference>
<proteinExistence type="inferred from homology"/>
<comment type="function">
    <text evidence="3 6">Involved in translation.</text>
</comment>
<dbReference type="GO" id="GO:0003723">
    <property type="term" value="F:RNA binding"/>
    <property type="evidence" value="ECO:0007669"/>
    <property type="project" value="InterPro"/>
</dbReference>
<dbReference type="PIRSF" id="PIRSF005067">
    <property type="entry name" value="Tma_RNA-bind_prd"/>
    <property type="match status" value="1"/>
</dbReference>
<dbReference type="PANTHER" id="PTHR22798:SF0">
    <property type="entry name" value="MALIGNANT T-CELL-AMPLIFIED SEQUENCE 1"/>
    <property type="match status" value="1"/>
</dbReference>
<dbReference type="Pfam" id="PF01472">
    <property type="entry name" value="PUA"/>
    <property type="match status" value="1"/>
</dbReference>